<dbReference type="Proteomes" id="UP000521943">
    <property type="component" value="Unassembled WGS sequence"/>
</dbReference>
<keyword evidence="2" id="KW-1185">Reference proteome</keyword>
<organism evidence="1 2">
    <name type="scientific">Ephemerocybe angulata</name>
    <dbReference type="NCBI Taxonomy" id="980116"/>
    <lineage>
        <taxon>Eukaryota</taxon>
        <taxon>Fungi</taxon>
        <taxon>Dikarya</taxon>
        <taxon>Basidiomycota</taxon>
        <taxon>Agaricomycotina</taxon>
        <taxon>Agaricomycetes</taxon>
        <taxon>Agaricomycetidae</taxon>
        <taxon>Agaricales</taxon>
        <taxon>Agaricineae</taxon>
        <taxon>Psathyrellaceae</taxon>
        <taxon>Ephemerocybe</taxon>
    </lineage>
</organism>
<gene>
    <name evidence="1" type="ORF">DFP72DRAFT_848551</name>
</gene>
<dbReference type="AlphaFoldDB" id="A0A8H6HX69"/>
<comment type="caution">
    <text evidence="1">The sequence shown here is derived from an EMBL/GenBank/DDBJ whole genome shotgun (WGS) entry which is preliminary data.</text>
</comment>
<protein>
    <submittedName>
        <fullName evidence="1">Uncharacterized protein</fullName>
    </submittedName>
</protein>
<proteinExistence type="predicted"/>
<evidence type="ECO:0000313" key="1">
    <source>
        <dbReference type="EMBL" id="KAF6753957.1"/>
    </source>
</evidence>
<sequence>MGYPSKSMLEVGSSPSIHTAASALVNQIFSSSEQLGANDEIDSSFDPAISTLLRGLISSERNARTVALVALQVYEKLRMANVTPWYSETFRKTLSEGAKQIFVEFWLGSQPDPIQAILFPDAHLRSARITDANDLELNQSGVLFAELYAIGFMEPGEFGWIFGLAIESLSRYPTRATLLKKIIFRAKCSVQPSCSWMFRVLPIIRSSFEKLGSKGFSDVLDLAEAKVDKTGTCVPDELTLGTFLASHSENAALNSICTAFVP</sequence>
<dbReference type="EMBL" id="JACGCI010000036">
    <property type="protein sequence ID" value="KAF6753957.1"/>
    <property type="molecule type" value="Genomic_DNA"/>
</dbReference>
<reference evidence="1 2" key="1">
    <citation type="submission" date="2020-07" db="EMBL/GenBank/DDBJ databases">
        <title>Comparative genomics of pyrophilous fungi reveals a link between fire events and developmental genes.</title>
        <authorList>
            <consortium name="DOE Joint Genome Institute"/>
            <person name="Steindorff A.S."/>
            <person name="Carver A."/>
            <person name="Calhoun S."/>
            <person name="Stillman K."/>
            <person name="Liu H."/>
            <person name="Lipzen A."/>
            <person name="Pangilinan J."/>
            <person name="Labutti K."/>
            <person name="Bruns T.D."/>
            <person name="Grigoriev I.V."/>
        </authorList>
    </citation>
    <scope>NUCLEOTIDE SEQUENCE [LARGE SCALE GENOMIC DNA]</scope>
    <source>
        <strain evidence="1 2">CBS 144469</strain>
    </source>
</reference>
<accession>A0A8H6HX69</accession>
<name>A0A8H6HX69_9AGAR</name>
<evidence type="ECO:0000313" key="2">
    <source>
        <dbReference type="Proteomes" id="UP000521943"/>
    </source>
</evidence>